<protein>
    <submittedName>
        <fullName evidence="4">ABC transporter substrate-binding protein</fullName>
    </submittedName>
</protein>
<dbReference type="Pfam" id="PF00496">
    <property type="entry name" value="SBP_bac_5"/>
    <property type="match status" value="1"/>
</dbReference>
<name>A0A918JZI8_9GAMM</name>
<dbReference type="PANTHER" id="PTHR30290">
    <property type="entry name" value="PERIPLASMIC BINDING COMPONENT OF ABC TRANSPORTER"/>
    <property type="match status" value="1"/>
</dbReference>
<sequence length="606" mass="70021">MKALVSVVVGLCLAGAVLAEEPDVIVSHAIAERGEPQYPEGFEHWDYVNPDAPRKGYITLGVRGTFDNFNRFAQRGTTPAGIRENLFDPLMVANGDEMGVYYGLIAEKVEYPTSHDWIIFHLDPRATFQDGEPILASDVAFTFNLFMEDGVPQFSTYYEGVSVEVLDDRKVKFTLPRSDKALLIGLVDTPVFPEHVFKDIEFPEPLTTVPVGSGAYTISDYKMGQYVVYKRIDDYWALNHPTRVGQLNFDFERYDYYLDDTVLLEAFKKGEYDFRRESVSKNWATQYEGDNFEKGHIVKEEISHDLPHGMQSFVFNIQQPVFEDRRVRMAINLLFDFEWTNENLFYGKYERTRSYFQNTDYMATGLPEGNQLEILEQFRDQVPPEVFTEPYESYETDGSGNIRPQLRQALGLLQQAGYELQNGKMVNLDSGEPITFELLLYSPNFERVAIPFQENLARAGITMNIRTVDITQYTNRWRERDYDMIVDTLGGGAYPSDQLVFEWDSRYMDSTYNAVGTSDPVIDALVRGIAENQQNEDMLLAYGRALDRVLLWRYYVVPNWHLDEYWVAYWNKFARPDTRMPRYSLGLGTWWLDEEAAATLPDRNAR</sequence>
<proteinExistence type="predicted"/>
<dbReference type="GO" id="GO:0030288">
    <property type="term" value="C:outer membrane-bounded periplasmic space"/>
    <property type="evidence" value="ECO:0007669"/>
    <property type="project" value="TreeGrafter"/>
</dbReference>
<dbReference type="GO" id="GO:1904680">
    <property type="term" value="F:peptide transmembrane transporter activity"/>
    <property type="evidence" value="ECO:0007669"/>
    <property type="project" value="TreeGrafter"/>
</dbReference>
<gene>
    <name evidence="4" type="ORF">GCM10007392_02330</name>
</gene>
<dbReference type="Gene3D" id="3.10.105.10">
    <property type="entry name" value="Dipeptide-binding Protein, Domain 3"/>
    <property type="match status" value="1"/>
</dbReference>
<evidence type="ECO:0000256" key="1">
    <source>
        <dbReference type="ARBA" id="ARBA00022729"/>
    </source>
</evidence>
<dbReference type="GO" id="GO:0043190">
    <property type="term" value="C:ATP-binding cassette (ABC) transporter complex"/>
    <property type="evidence" value="ECO:0007669"/>
    <property type="project" value="InterPro"/>
</dbReference>
<comment type="caution">
    <text evidence="4">The sequence shown here is derived from an EMBL/GenBank/DDBJ whole genome shotgun (WGS) entry which is preliminary data.</text>
</comment>
<dbReference type="SUPFAM" id="SSF53850">
    <property type="entry name" value="Periplasmic binding protein-like II"/>
    <property type="match status" value="1"/>
</dbReference>
<dbReference type="InterPro" id="IPR039424">
    <property type="entry name" value="SBP_5"/>
</dbReference>
<dbReference type="PIRSF" id="PIRSF002741">
    <property type="entry name" value="MppA"/>
    <property type="match status" value="1"/>
</dbReference>
<accession>A0A918JZI8</accession>
<evidence type="ECO:0000256" key="2">
    <source>
        <dbReference type="SAM" id="SignalP"/>
    </source>
</evidence>
<keyword evidence="1 2" id="KW-0732">Signal</keyword>
<dbReference type="InterPro" id="IPR030678">
    <property type="entry name" value="Peptide/Ni-bd"/>
</dbReference>
<feature type="signal peptide" evidence="2">
    <location>
        <begin position="1"/>
        <end position="19"/>
    </location>
</feature>
<dbReference type="CDD" id="cd08497">
    <property type="entry name" value="MbnE-like"/>
    <property type="match status" value="1"/>
</dbReference>
<dbReference type="GO" id="GO:0015833">
    <property type="term" value="P:peptide transport"/>
    <property type="evidence" value="ECO:0007669"/>
    <property type="project" value="TreeGrafter"/>
</dbReference>
<feature type="domain" description="Solute-binding protein family 5" evidence="3">
    <location>
        <begin position="103"/>
        <end position="501"/>
    </location>
</feature>
<dbReference type="AlphaFoldDB" id="A0A918JZI8"/>
<evidence type="ECO:0000313" key="4">
    <source>
        <dbReference type="EMBL" id="GGX39476.1"/>
    </source>
</evidence>
<evidence type="ECO:0000259" key="3">
    <source>
        <dbReference type="Pfam" id="PF00496"/>
    </source>
</evidence>
<dbReference type="InterPro" id="IPR000914">
    <property type="entry name" value="SBP_5_dom"/>
</dbReference>
<dbReference type="Gene3D" id="3.40.190.10">
    <property type="entry name" value="Periplasmic binding protein-like II"/>
    <property type="match status" value="1"/>
</dbReference>
<dbReference type="Proteomes" id="UP000626148">
    <property type="component" value="Unassembled WGS sequence"/>
</dbReference>
<dbReference type="GO" id="GO:0042884">
    <property type="term" value="P:microcin transport"/>
    <property type="evidence" value="ECO:0007669"/>
    <property type="project" value="TreeGrafter"/>
</dbReference>
<dbReference type="RefSeq" id="WP_189606663.1">
    <property type="nucleotide sequence ID" value="NZ_BMXR01000001.1"/>
</dbReference>
<dbReference type="EMBL" id="BMXR01000001">
    <property type="protein sequence ID" value="GGX39476.1"/>
    <property type="molecule type" value="Genomic_DNA"/>
</dbReference>
<keyword evidence="5" id="KW-1185">Reference proteome</keyword>
<reference evidence="4" key="1">
    <citation type="journal article" date="2014" name="Int. J. Syst. Evol. Microbiol.">
        <title>Complete genome sequence of Corynebacterium casei LMG S-19264T (=DSM 44701T), isolated from a smear-ripened cheese.</title>
        <authorList>
            <consortium name="US DOE Joint Genome Institute (JGI-PGF)"/>
            <person name="Walter F."/>
            <person name="Albersmeier A."/>
            <person name="Kalinowski J."/>
            <person name="Ruckert C."/>
        </authorList>
    </citation>
    <scope>NUCLEOTIDE SEQUENCE</scope>
    <source>
        <strain evidence="4">KCTC 22169</strain>
    </source>
</reference>
<reference evidence="4" key="2">
    <citation type="submission" date="2020-09" db="EMBL/GenBank/DDBJ databases">
        <authorList>
            <person name="Sun Q."/>
            <person name="Kim S."/>
        </authorList>
    </citation>
    <scope>NUCLEOTIDE SEQUENCE</scope>
    <source>
        <strain evidence="4">KCTC 22169</strain>
    </source>
</reference>
<feature type="chain" id="PRO_5037012550" evidence="2">
    <location>
        <begin position="20"/>
        <end position="606"/>
    </location>
</feature>
<organism evidence="4 5">
    <name type="scientific">Saccharospirillum salsuginis</name>
    <dbReference type="NCBI Taxonomy" id="418750"/>
    <lineage>
        <taxon>Bacteria</taxon>
        <taxon>Pseudomonadati</taxon>
        <taxon>Pseudomonadota</taxon>
        <taxon>Gammaproteobacteria</taxon>
        <taxon>Oceanospirillales</taxon>
        <taxon>Saccharospirillaceae</taxon>
        <taxon>Saccharospirillum</taxon>
    </lineage>
</organism>
<dbReference type="PANTHER" id="PTHR30290:SF64">
    <property type="entry name" value="ABC TRANSPORTER PERIPLASMIC BINDING PROTEIN"/>
    <property type="match status" value="1"/>
</dbReference>
<evidence type="ECO:0000313" key="5">
    <source>
        <dbReference type="Proteomes" id="UP000626148"/>
    </source>
</evidence>